<evidence type="ECO:0000313" key="4">
    <source>
        <dbReference type="Proteomes" id="UP000599109"/>
    </source>
</evidence>
<dbReference type="Pfam" id="PF01425">
    <property type="entry name" value="Amidase"/>
    <property type="match status" value="1"/>
</dbReference>
<evidence type="ECO:0000256" key="1">
    <source>
        <dbReference type="ARBA" id="ARBA00009199"/>
    </source>
</evidence>
<comment type="caution">
    <text evidence="3">The sequence shown here is derived from an EMBL/GenBank/DDBJ whole genome shotgun (WGS) entry which is preliminary data.</text>
</comment>
<dbReference type="AlphaFoldDB" id="A0A937CZP8"/>
<keyword evidence="4" id="KW-1185">Reference proteome</keyword>
<proteinExistence type="inferred from homology"/>
<evidence type="ECO:0000259" key="2">
    <source>
        <dbReference type="Pfam" id="PF01425"/>
    </source>
</evidence>
<name>A0A937CZP8_9BURK</name>
<dbReference type="GO" id="GO:0003824">
    <property type="term" value="F:catalytic activity"/>
    <property type="evidence" value="ECO:0007669"/>
    <property type="project" value="InterPro"/>
</dbReference>
<dbReference type="Gene3D" id="3.90.1300.10">
    <property type="entry name" value="Amidase signature (AS) domain"/>
    <property type="match status" value="1"/>
</dbReference>
<comment type="similarity">
    <text evidence="1">Belongs to the amidase family.</text>
</comment>
<gene>
    <name evidence="3" type="ORF">JJ685_29165</name>
</gene>
<dbReference type="SUPFAM" id="SSF75304">
    <property type="entry name" value="Amidase signature (AS) enzymes"/>
    <property type="match status" value="1"/>
</dbReference>
<evidence type="ECO:0000313" key="3">
    <source>
        <dbReference type="EMBL" id="MBL0395237.1"/>
    </source>
</evidence>
<dbReference type="Proteomes" id="UP000599109">
    <property type="component" value="Unassembled WGS sequence"/>
</dbReference>
<dbReference type="RefSeq" id="WP_201677909.1">
    <property type="nucleotide sequence ID" value="NZ_JAEQNE010000013.1"/>
</dbReference>
<organism evidence="3 4">
    <name type="scientific">Ramlibacter monticola</name>
    <dbReference type="NCBI Taxonomy" id="1926872"/>
    <lineage>
        <taxon>Bacteria</taxon>
        <taxon>Pseudomonadati</taxon>
        <taxon>Pseudomonadota</taxon>
        <taxon>Betaproteobacteria</taxon>
        <taxon>Burkholderiales</taxon>
        <taxon>Comamonadaceae</taxon>
        <taxon>Ramlibacter</taxon>
    </lineage>
</organism>
<dbReference type="InterPro" id="IPR023631">
    <property type="entry name" value="Amidase_dom"/>
</dbReference>
<dbReference type="PANTHER" id="PTHR11895:SF7">
    <property type="entry name" value="GLUTAMYL-TRNA(GLN) AMIDOTRANSFERASE SUBUNIT A, MITOCHONDRIAL"/>
    <property type="match status" value="1"/>
</dbReference>
<dbReference type="EMBL" id="JAEQNE010000013">
    <property type="protein sequence ID" value="MBL0395237.1"/>
    <property type="molecule type" value="Genomic_DNA"/>
</dbReference>
<accession>A0A937CZP8</accession>
<dbReference type="PANTHER" id="PTHR11895">
    <property type="entry name" value="TRANSAMIDASE"/>
    <property type="match status" value="1"/>
</dbReference>
<feature type="domain" description="Amidase" evidence="2">
    <location>
        <begin position="33"/>
        <end position="438"/>
    </location>
</feature>
<reference evidence="3 4" key="1">
    <citation type="journal article" date="2017" name="Int. J. Syst. Evol. Microbiol.">
        <title>Ramlibacter monticola sp. nov., isolated from forest soil.</title>
        <authorList>
            <person name="Chaudhary D.K."/>
            <person name="Kim J."/>
        </authorList>
    </citation>
    <scope>NUCLEOTIDE SEQUENCE [LARGE SCALE GENOMIC DNA]</scope>
    <source>
        <strain evidence="3 4">KACC 19175</strain>
    </source>
</reference>
<protein>
    <recommendedName>
        <fullName evidence="2">Amidase domain-containing protein</fullName>
    </recommendedName>
</protein>
<dbReference type="InterPro" id="IPR036928">
    <property type="entry name" value="AS_sf"/>
</dbReference>
<sequence length="457" mass="46569">MALAELAQASRTIGWAAGEIAAAVRKGAISPVDVVRQHLEQIARRDPRIGAFQRVRGEAALREAAVLAAHPARDALPLAGVPVAIKDNVPVAGEPLREGSTATSDRASPVDHEVVHRLRAAGAIVLGLTRVPELCLWPFTDGALGTARNPWDLARTAGGSSGGSAAAVAAGLVPIAHGSDGLGSIRVPAAACGVVGWKPGDGVVPADIGQGSWFGLSCNGVLAASAADAALMASVLAGRPGLATPASPPSLRIALATASPVAGARTEPGVAAVLEELAQVLRGLGHRVDNFRLRAPTGMALSVFAHWFAGAAADAAALKDPERLLPRTRRHVAAGRIVRTLGLVRPSARTHWGERLDAMLAGFDLLLTPTTATTAPAAEGWAERGWLANLRASLAFAPFTAVANFAGLPAISVPAGSLAGLPVGAHFVGRAGSEGLLLGLAAQLEFARPWMRCVPGD</sequence>
<dbReference type="InterPro" id="IPR000120">
    <property type="entry name" value="Amidase"/>
</dbReference>